<comment type="caution">
    <text evidence="2">The sequence shown here is derived from an EMBL/GenBank/DDBJ whole genome shotgun (WGS) entry which is preliminary data.</text>
</comment>
<feature type="signal peptide" evidence="1">
    <location>
        <begin position="1"/>
        <end position="21"/>
    </location>
</feature>
<dbReference type="PROSITE" id="PS51257">
    <property type="entry name" value="PROKAR_LIPOPROTEIN"/>
    <property type="match status" value="1"/>
</dbReference>
<evidence type="ECO:0000313" key="3">
    <source>
        <dbReference type="Proteomes" id="UP000678317"/>
    </source>
</evidence>
<dbReference type="EMBL" id="JAGFBM010000006">
    <property type="protein sequence ID" value="MBO3085434.1"/>
    <property type="molecule type" value="Genomic_DNA"/>
</dbReference>
<reference evidence="2 3" key="1">
    <citation type="submission" date="2021-03" db="EMBL/GenBank/DDBJ databases">
        <title>novel species in genus Cellulomonas.</title>
        <authorList>
            <person name="Zhang G."/>
        </authorList>
    </citation>
    <scope>NUCLEOTIDE SEQUENCE [LARGE SCALE GENOMIC DNA]</scope>
    <source>
        <strain evidence="3">zg-ZUI188</strain>
    </source>
</reference>
<keyword evidence="1" id="KW-0732">Signal</keyword>
<feature type="chain" id="PRO_5046346433" description="Lipoprotein" evidence="1">
    <location>
        <begin position="22"/>
        <end position="254"/>
    </location>
</feature>
<accession>A0ABS3SI53</accession>
<gene>
    <name evidence="2" type="ORF">J4035_12370</name>
</gene>
<sequence>MRTTTGRVAVVLALVAATGLAACGAPLSQDEKDARGVVVDFMRTTRMTSYHPDIEDFVRAAPGGPTLVAWSDEASGSRIGTLTFAVTLPEPPETYGVFAPERELDPGPYCFAVEMDAHGKVGEFGTPEGIRSVDCPEPLVAVTPPTSDEPVVADNAREAAWQVLADLPSTPDADEVAARITDLLTPEERRVLAEVRVGVDGADVGVAVGGPDDCVLVARRDGTVTDVHVTSVQLQPGEAGCTAGTALAPPDPPH</sequence>
<dbReference type="RefSeq" id="WP_208289818.1">
    <property type="nucleotide sequence ID" value="NZ_CP074404.1"/>
</dbReference>
<dbReference type="Proteomes" id="UP000678317">
    <property type="component" value="Unassembled WGS sequence"/>
</dbReference>
<organism evidence="2 3">
    <name type="scientific">Cellulomonas fengjieae</name>
    <dbReference type="NCBI Taxonomy" id="2819978"/>
    <lineage>
        <taxon>Bacteria</taxon>
        <taxon>Bacillati</taxon>
        <taxon>Actinomycetota</taxon>
        <taxon>Actinomycetes</taxon>
        <taxon>Micrococcales</taxon>
        <taxon>Cellulomonadaceae</taxon>
        <taxon>Cellulomonas</taxon>
    </lineage>
</organism>
<evidence type="ECO:0000256" key="1">
    <source>
        <dbReference type="SAM" id="SignalP"/>
    </source>
</evidence>
<proteinExistence type="predicted"/>
<evidence type="ECO:0000313" key="2">
    <source>
        <dbReference type="EMBL" id="MBO3085434.1"/>
    </source>
</evidence>
<name>A0ABS3SI53_9CELL</name>
<keyword evidence="3" id="KW-1185">Reference proteome</keyword>
<protein>
    <recommendedName>
        <fullName evidence="4">Lipoprotein</fullName>
    </recommendedName>
</protein>
<evidence type="ECO:0008006" key="4">
    <source>
        <dbReference type="Google" id="ProtNLM"/>
    </source>
</evidence>